<accession>A0A8R1J1B6</accession>
<evidence type="ECO:0000313" key="2">
    <source>
        <dbReference type="Proteomes" id="UP000005237"/>
    </source>
</evidence>
<sequence length="70" mass="7945">MVRLPCGLISDRPPARFLKPYLIGEQVRALSYSNVEALKTVIQTNSSRPYNKFLGNAGFTERLIWPFCSI</sequence>
<dbReference type="EnsemblMetazoa" id="CJA42623.1">
    <property type="protein sequence ID" value="CJA42623.1"/>
    <property type="gene ID" value="WBGene00218471"/>
</dbReference>
<evidence type="ECO:0000313" key="1">
    <source>
        <dbReference type="EnsemblMetazoa" id="CJA42623.1"/>
    </source>
</evidence>
<protein>
    <submittedName>
        <fullName evidence="1">Uncharacterized protein</fullName>
    </submittedName>
</protein>
<reference evidence="2" key="1">
    <citation type="submission" date="2010-08" db="EMBL/GenBank/DDBJ databases">
        <authorList>
            <consortium name="Caenorhabditis japonica Sequencing Consortium"/>
            <person name="Wilson R.K."/>
        </authorList>
    </citation>
    <scope>NUCLEOTIDE SEQUENCE [LARGE SCALE GENOMIC DNA]</scope>
    <source>
        <strain evidence="2">DF5081</strain>
    </source>
</reference>
<reference evidence="1" key="2">
    <citation type="submission" date="2022-06" db="UniProtKB">
        <authorList>
            <consortium name="EnsemblMetazoa"/>
        </authorList>
    </citation>
    <scope>IDENTIFICATION</scope>
    <source>
        <strain evidence="1">DF5081</strain>
    </source>
</reference>
<keyword evidence="2" id="KW-1185">Reference proteome</keyword>
<name>A0A8R1J1B6_CAEJA</name>
<proteinExistence type="predicted"/>
<organism evidence="1 2">
    <name type="scientific">Caenorhabditis japonica</name>
    <dbReference type="NCBI Taxonomy" id="281687"/>
    <lineage>
        <taxon>Eukaryota</taxon>
        <taxon>Metazoa</taxon>
        <taxon>Ecdysozoa</taxon>
        <taxon>Nematoda</taxon>
        <taxon>Chromadorea</taxon>
        <taxon>Rhabditida</taxon>
        <taxon>Rhabditina</taxon>
        <taxon>Rhabditomorpha</taxon>
        <taxon>Rhabditoidea</taxon>
        <taxon>Rhabditidae</taxon>
        <taxon>Peloderinae</taxon>
        <taxon>Caenorhabditis</taxon>
    </lineage>
</organism>
<dbReference type="Proteomes" id="UP000005237">
    <property type="component" value="Unassembled WGS sequence"/>
</dbReference>
<dbReference type="AlphaFoldDB" id="A0A8R1J1B6"/>